<evidence type="ECO:0000256" key="7">
    <source>
        <dbReference type="ARBA" id="ARBA00023157"/>
    </source>
</evidence>
<evidence type="ECO:0000256" key="3">
    <source>
        <dbReference type="ARBA" id="ARBA00022475"/>
    </source>
</evidence>
<keyword evidence="4" id="KW-0336">GPI-anchor</keyword>
<comment type="subcellular location">
    <subcellularLocation>
        <location evidence="2">Cell membrane</location>
        <topology evidence="2">Lipid-anchor</topology>
        <topology evidence="2">GPI-anchor</topology>
    </subcellularLocation>
</comment>
<dbReference type="InterPro" id="IPR019609">
    <property type="entry name" value="Variant_surf_glycoprt_trypan_C"/>
</dbReference>
<dbReference type="GO" id="GO:0098552">
    <property type="term" value="C:side of membrane"/>
    <property type="evidence" value="ECO:0007669"/>
    <property type="project" value="UniProtKB-KW"/>
</dbReference>
<protein>
    <submittedName>
        <fullName evidence="14">Variable surface glycoprotein</fullName>
    </submittedName>
</protein>
<keyword evidence="8" id="KW-0325">Glycoprotein</keyword>
<dbReference type="Pfam" id="PF10659">
    <property type="entry name" value="Trypan_glycop_C"/>
    <property type="match status" value="1"/>
</dbReference>
<dbReference type="VEuPathDB" id="TriTrypDB:TevSTIB805.10.17230"/>
<dbReference type="VEuPathDB" id="TriTrypDB:TevSTIB805.5.5680"/>
<evidence type="ECO:0000256" key="6">
    <source>
        <dbReference type="ARBA" id="ARBA00023136"/>
    </source>
</evidence>
<keyword evidence="6" id="KW-0472">Membrane</keyword>
<feature type="compositionally biased region" description="Basic and acidic residues" evidence="10">
    <location>
        <begin position="458"/>
        <end position="473"/>
    </location>
</feature>
<feature type="domain" description="Trypanosome variant surface glycoprotein B-type N-terminal" evidence="13">
    <location>
        <begin position="9"/>
        <end position="366"/>
    </location>
</feature>
<accession>Q6QA67</accession>
<feature type="region of interest" description="Disordered" evidence="10">
    <location>
        <begin position="444"/>
        <end position="473"/>
    </location>
</feature>
<dbReference type="FunFam" id="3.30.1680.40:FF:000001">
    <property type="entry name" value="Variant surface glycoprotein (VSG, atypical), putative"/>
    <property type="match status" value="1"/>
</dbReference>
<dbReference type="Pfam" id="PF13206">
    <property type="entry name" value="VSG_B"/>
    <property type="match status" value="1"/>
</dbReference>
<feature type="domain" description="Trypanosome variant surface glycoprotein C-terminal" evidence="12">
    <location>
        <begin position="403"/>
        <end position="506"/>
    </location>
</feature>
<evidence type="ECO:0000256" key="5">
    <source>
        <dbReference type="ARBA" id="ARBA00022729"/>
    </source>
</evidence>
<dbReference type="GO" id="GO:0005886">
    <property type="term" value="C:plasma membrane"/>
    <property type="evidence" value="ECO:0007669"/>
    <property type="project" value="UniProtKB-SubCell"/>
</dbReference>
<evidence type="ECO:0000313" key="14">
    <source>
        <dbReference type="EMBL" id="AAS66654.1"/>
    </source>
</evidence>
<organism evidence="14">
    <name type="scientific">Trypanosoma evansi</name>
    <dbReference type="NCBI Taxonomy" id="5697"/>
    <lineage>
        <taxon>Eukaryota</taxon>
        <taxon>Discoba</taxon>
        <taxon>Euglenozoa</taxon>
        <taxon>Kinetoplastea</taxon>
        <taxon>Metakinetoplastina</taxon>
        <taxon>Trypanosomatida</taxon>
        <taxon>Trypanosomatidae</taxon>
        <taxon>Trypanosoma</taxon>
    </lineage>
</organism>
<evidence type="ECO:0000256" key="8">
    <source>
        <dbReference type="ARBA" id="ARBA00023180"/>
    </source>
</evidence>
<evidence type="ECO:0000256" key="10">
    <source>
        <dbReference type="SAM" id="MobiDB-lite"/>
    </source>
</evidence>
<name>Q6QA67_TRYEV</name>
<dbReference type="EMBL" id="AY550978">
    <property type="protein sequence ID" value="AAS66654.1"/>
    <property type="molecule type" value="mRNA"/>
</dbReference>
<comment type="function">
    <text evidence="1">VSG forms a coat on the surface of the parasite. The trypanosome evades the immune response of the host by expressing a series of antigenically distinct VSGs from an estimated 1000 VSG genes.</text>
</comment>
<sequence>MLSTIKATLVLLLARPAMSNSAADENRGAFEALCSLVNLAKHPAKTLEAPADIASTLETIAAINMTVADTSFLDKVDVSKEWRSADQPFRDARPGWDKHYDLFAKAKKKATGQERAAFEKWAAAKGVKAIQKQVIQIADAAKAIADDADAEKTKLGTSELTNILNRALYGTETENGDTYKLATSRTDDRAKLCSQKGGKGTAIPGKSLVYDLICLCARGPNSDGSAGNACCSSCAGGLSTEVHVDTDAKAHVNALLAACGRLNTQTELTPTALNAAVATLATKLTHKTSTQTNENNVLGSINSDGSAGCTGNAAANGGKCVVYKAGLTTSGESAVQWLVQLQEAVDEEAKRHEANQKLQTLATQIKLLNITLAALEHGATAQAHVTAADKHKTADSTDKEKECNKAKDDKEKCNELKEQGCVFNETGEPNTKCQFNGTKASKNGVPVTQAQTAGTETTTDKCKGKKQKDCKSPDCKWEDETCKDSSILVNKQFALSVVSAAFVALLF</sequence>
<proteinExistence type="evidence at transcript level"/>
<dbReference type="InterPro" id="IPR025932">
    <property type="entry name" value="Trypano_VSG_B_N_dom"/>
</dbReference>
<evidence type="ECO:0000256" key="4">
    <source>
        <dbReference type="ARBA" id="ARBA00022622"/>
    </source>
</evidence>
<keyword evidence="5 11" id="KW-0732">Signal</keyword>
<evidence type="ECO:0000256" key="9">
    <source>
        <dbReference type="ARBA" id="ARBA00023288"/>
    </source>
</evidence>
<evidence type="ECO:0000259" key="12">
    <source>
        <dbReference type="Pfam" id="PF10659"/>
    </source>
</evidence>
<evidence type="ECO:0000256" key="11">
    <source>
        <dbReference type="SAM" id="SignalP"/>
    </source>
</evidence>
<evidence type="ECO:0000259" key="13">
    <source>
        <dbReference type="Pfam" id="PF13206"/>
    </source>
</evidence>
<dbReference type="Gene3D" id="3.30.1680.40">
    <property type="match status" value="1"/>
</dbReference>
<feature type="compositionally biased region" description="Low complexity" evidence="10">
    <location>
        <begin position="448"/>
        <end position="457"/>
    </location>
</feature>
<keyword evidence="7" id="KW-1015">Disulfide bond</keyword>
<evidence type="ECO:0000256" key="2">
    <source>
        <dbReference type="ARBA" id="ARBA00004609"/>
    </source>
</evidence>
<reference evidence="14" key="1">
    <citation type="submission" date="2004-02" db="EMBL/GenBank/DDBJ databases">
        <title>Comparison of Trypanosoma evansi predominant variable antigen type.</title>
        <authorList>
            <person name="Xiang F."/>
            <person name="Zhou J."/>
            <person name="Zhou Y."/>
        </authorList>
    </citation>
    <scope>NUCLEOTIDE SEQUENCE</scope>
</reference>
<feature type="signal peptide" evidence="11">
    <location>
        <begin position="1"/>
        <end position="19"/>
    </location>
</feature>
<dbReference type="AlphaFoldDB" id="Q6QA67"/>
<keyword evidence="3" id="KW-1003">Cell membrane</keyword>
<evidence type="ECO:0000256" key="1">
    <source>
        <dbReference type="ARBA" id="ARBA00002523"/>
    </source>
</evidence>
<feature type="chain" id="PRO_5004279486" evidence="11">
    <location>
        <begin position="20"/>
        <end position="507"/>
    </location>
</feature>
<keyword evidence="9" id="KW-0449">Lipoprotein</keyword>